<dbReference type="InterPro" id="IPR034904">
    <property type="entry name" value="FSCA_dom_sf"/>
</dbReference>
<reference evidence="3 4" key="1">
    <citation type="submission" date="2024-04" db="EMBL/GenBank/DDBJ databases">
        <title>Defined microbial consortia suppress multidrug-resistant proinflammatory Enterobacteriaceae via ecological control.</title>
        <authorList>
            <person name="Furuichi M."/>
            <person name="Kawaguchi T."/>
            <person name="Pust M."/>
            <person name="Yasuma K."/>
            <person name="Plichta D."/>
            <person name="Hasegawa N."/>
            <person name="Ohya T."/>
            <person name="Bhattarai S."/>
            <person name="Sasajima S."/>
            <person name="Aoto Y."/>
            <person name="Tuganbaev T."/>
            <person name="Yaginuma M."/>
            <person name="Ueda M."/>
            <person name="Okahashi N."/>
            <person name="Amafuji K."/>
            <person name="Kiridooshi Y."/>
            <person name="Sugita K."/>
            <person name="Strazar M."/>
            <person name="Skelly A."/>
            <person name="Suda W."/>
            <person name="Hattori M."/>
            <person name="Nakamoto N."/>
            <person name="Caballero S."/>
            <person name="Norman J."/>
            <person name="Olle B."/>
            <person name="Tanoue T."/>
            <person name="Arita M."/>
            <person name="Bucci V."/>
            <person name="Atarashi K."/>
            <person name="Xavier R."/>
            <person name="Honda K."/>
        </authorList>
    </citation>
    <scope>NUCLEOTIDE SEQUENCE [LARGE SCALE GENOMIC DNA]</scope>
    <source>
        <strain evidence="4">f13</strain>
    </source>
</reference>
<evidence type="ECO:0000313" key="4">
    <source>
        <dbReference type="Proteomes" id="UP001600894"/>
    </source>
</evidence>
<keyword evidence="4" id="KW-1185">Reference proteome</keyword>
<feature type="domain" description="NIF system FeS cluster assembly NifU C-terminal" evidence="2">
    <location>
        <begin position="4"/>
        <end position="64"/>
    </location>
</feature>
<comment type="caution">
    <text evidence="3">The sequence shown here is derived from an EMBL/GenBank/DDBJ whole genome shotgun (WGS) entry which is preliminary data.</text>
</comment>
<evidence type="ECO:0000259" key="2">
    <source>
        <dbReference type="Pfam" id="PF01106"/>
    </source>
</evidence>
<evidence type="ECO:0000256" key="1">
    <source>
        <dbReference type="ARBA" id="ARBA00049958"/>
    </source>
</evidence>
<name>A0ABQ0B318_9FIRM</name>
<proteinExistence type="predicted"/>
<dbReference type="SUPFAM" id="SSF117916">
    <property type="entry name" value="Fe-S cluster assembly (FSCA) domain-like"/>
    <property type="match status" value="1"/>
</dbReference>
<sequence length="77" mass="9169">MENYICNTIGPRIRGDGGWVEFVSYEDHCLTLIFRGECSKCAILNRCLDWIRQEILRDLKEEVTINPICRKPFFWDQ</sequence>
<organism evidence="3 4">
    <name type="scientific">Enterocloster alcoholdehydrogenati</name>
    <dbReference type="NCBI Taxonomy" id="2547410"/>
    <lineage>
        <taxon>Bacteria</taxon>
        <taxon>Bacillati</taxon>
        <taxon>Bacillota</taxon>
        <taxon>Clostridia</taxon>
        <taxon>Lachnospirales</taxon>
        <taxon>Lachnospiraceae</taxon>
        <taxon>Enterocloster</taxon>
    </lineage>
</organism>
<dbReference type="InterPro" id="IPR001075">
    <property type="entry name" value="NIF_FeS_clus_asmbl_NifU_C"/>
</dbReference>
<comment type="function">
    <text evidence="1">May be involved in the formation or repair of [Fe-S] clusters present in iron-sulfur proteins.</text>
</comment>
<dbReference type="Proteomes" id="UP001600894">
    <property type="component" value="Unassembled WGS sequence"/>
</dbReference>
<dbReference type="RefSeq" id="WP_176255973.1">
    <property type="nucleotide sequence ID" value="NZ_BAABXL010000001.1"/>
</dbReference>
<accession>A0ABQ0B318</accession>
<dbReference type="Pfam" id="PF01106">
    <property type="entry name" value="NifU"/>
    <property type="match status" value="1"/>
</dbReference>
<protein>
    <recommendedName>
        <fullName evidence="2">NIF system FeS cluster assembly NifU C-terminal domain-containing protein</fullName>
    </recommendedName>
</protein>
<dbReference type="Gene3D" id="3.30.300.130">
    <property type="entry name" value="Fe-S cluster assembly (FSCA)"/>
    <property type="match status" value="1"/>
</dbReference>
<gene>
    <name evidence="3" type="ORF">F130042H8_37280</name>
</gene>
<dbReference type="EMBL" id="BAABXL010000001">
    <property type="protein sequence ID" value="GAA6270668.1"/>
    <property type="molecule type" value="Genomic_DNA"/>
</dbReference>
<evidence type="ECO:0000313" key="3">
    <source>
        <dbReference type="EMBL" id="GAA6270668.1"/>
    </source>
</evidence>